<feature type="region of interest" description="Disordered" evidence="1">
    <location>
        <begin position="1"/>
        <end position="43"/>
    </location>
</feature>
<keyword evidence="2" id="KW-1133">Transmembrane helix</keyword>
<accession>A0ABV9LPD1</accession>
<sequence length="186" mass="18682">MTHPYTPDAPGTVPVGGWTPWGTWDPTAGRAPAVPPAPTPVTAPAPASRVLPAALLAGGLALGLVLAAVVGALVLRGAADDAGRAAGEAMGEAVGETLYGGVPSEYYDYGTGGGPGEVEQSEPVPPGVLGSDPLLDAHAQGCFDGDLQACDDLFAESPPLSEYEEYALTCGGRVKAWSVPLCTDLD</sequence>
<evidence type="ECO:0000256" key="2">
    <source>
        <dbReference type="SAM" id="Phobius"/>
    </source>
</evidence>
<reference evidence="4" key="1">
    <citation type="journal article" date="2019" name="Int. J. Syst. Evol. Microbiol.">
        <title>The Global Catalogue of Microorganisms (GCM) 10K type strain sequencing project: providing services to taxonomists for standard genome sequencing and annotation.</title>
        <authorList>
            <consortium name="The Broad Institute Genomics Platform"/>
            <consortium name="The Broad Institute Genome Sequencing Center for Infectious Disease"/>
            <person name="Wu L."/>
            <person name="Ma J."/>
        </authorList>
    </citation>
    <scope>NUCLEOTIDE SEQUENCE [LARGE SCALE GENOMIC DNA]</scope>
    <source>
        <strain evidence="4">CCUG 62763</strain>
    </source>
</reference>
<name>A0ABV9LPD1_9ACTN</name>
<evidence type="ECO:0000313" key="3">
    <source>
        <dbReference type="EMBL" id="MFC4696011.1"/>
    </source>
</evidence>
<keyword evidence="2" id="KW-0812">Transmembrane</keyword>
<proteinExistence type="predicted"/>
<keyword evidence="4" id="KW-1185">Reference proteome</keyword>
<dbReference type="EMBL" id="JBHSGR010000033">
    <property type="protein sequence ID" value="MFC4696011.1"/>
    <property type="molecule type" value="Genomic_DNA"/>
</dbReference>
<feature type="transmembrane region" description="Helical" evidence="2">
    <location>
        <begin position="50"/>
        <end position="75"/>
    </location>
</feature>
<evidence type="ECO:0000313" key="4">
    <source>
        <dbReference type="Proteomes" id="UP001596025"/>
    </source>
</evidence>
<protein>
    <submittedName>
        <fullName evidence="3">Uncharacterized protein</fullName>
    </submittedName>
</protein>
<feature type="compositionally biased region" description="Pro residues" evidence="1">
    <location>
        <begin position="33"/>
        <end position="43"/>
    </location>
</feature>
<gene>
    <name evidence="3" type="ORF">ACFO3M_21610</name>
</gene>
<comment type="caution">
    <text evidence="3">The sequence shown here is derived from an EMBL/GenBank/DDBJ whole genome shotgun (WGS) entry which is preliminary data.</text>
</comment>
<keyword evidence="2" id="KW-0472">Membrane</keyword>
<organism evidence="3 4">
    <name type="scientific">Geodermatophilus arenarius</name>
    <dbReference type="NCBI Taxonomy" id="1137990"/>
    <lineage>
        <taxon>Bacteria</taxon>
        <taxon>Bacillati</taxon>
        <taxon>Actinomycetota</taxon>
        <taxon>Actinomycetes</taxon>
        <taxon>Geodermatophilales</taxon>
        <taxon>Geodermatophilaceae</taxon>
        <taxon>Geodermatophilus</taxon>
    </lineage>
</organism>
<dbReference type="Proteomes" id="UP001596025">
    <property type="component" value="Unassembled WGS sequence"/>
</dbReference>
<evidence type="ECO:0000256" key="1">
    <source>
        <dbReference type="SAM" id="MobiDB-lite"/>
    </source>
</evidence>
<dbReference type="RefSeq" id="WP_387993922.1">
    <property type="nucleotide sequence ID" value="NZ_JBHSGR010000033.1"/>
</dbReference>